<dbReference type="EMBL" id="JMPI01000013">
    <property type="protein sequence ID" value="KFC84049.1"/>
    <property type="molecule type" value="Genomic_DNA"/>
</dbReference>
<reference evidence="1 2" key="1">
    <citation type="submission" date="2014-05" db="EMBL/GenBank/DDBJ databases">
        <title>ATOL: Assembling a taxonomically balanced genome-scale reconstruction of the evolutionary history of the Enterobacteriaceae.</title>
        <authorList>
            <person name="Plunkett G.III."/>
            <person name="Neeno-Eckwall E.C."/>
            <person name="Glasner J.D."/>
            <person name="Perna N.T."/>
        </authorList>
    </citation>
    <scope>NUCLEOTIDE SEQUENCE [LARGE SCALE GENOMIC DNA]</scope>
    <source>
        <strain evidence="1 2">ATCC 33320</strain>
    </source>
</reference>
<dbReference type="OrthoDB" id="6465821at2"/>
<proteinExistence type="predicted"/>
<dbReference type="AlphaFoldDB" id="A0A085GK04"/>
<sequence>MSAIVRRFISYCFFCLLGKFSSVKSLLSGLCCFNSVQSLSVADESSQENTEDEFSGGWSRLWDCAGESLFASAQRLPIPNASNTVNTTIQARLVAQLRHELAFSFTTRSVHQLLVCHRLSGESDANSDSHNPLLYCLKSTMRLTAIVLFLLSKSDPREKPLCISFV</sequence>
<evidence type="ECO:0000313" key="1">
    <source>
        <dbReference type="EMBL" id="KFC84049.1"/>
    </source>
</evidence>
<dbReference type="Proteomes" id="UP000028653">
    <property type="component" value="Unassembled WGS sequence"/>
</dbReference>
<dbReference type="STRING" id="1006004.GBAG_0496"/>
<organism evidence="1 2">
    <name type="scientific">Buttiauxella agrestis ATCC 33320</name>
    <dbReference type="NCBI Taxonomy" id="1006004"/>
    <lineage>
        <taxon>Bacteria</taxon>
        <taxon>Pseudomonadati</taxon>
        <taxon>Pseudomonadota</taxon>
        <taxon>Gammaproteobacteria</taxon>
        <taxon>Enterobacterales</taxon>
        <taxon>Enterobacteriaceae</taxon>
        <taxon>Buttiauxella</taxon>
    </lineage>
</organism>
<evidence type="ECO:0000313" key="2">
    <source>
        <dbReference type="Proteomes" id="UP000028653"/>
    </source>
</evidence>
<accession>A0A085GK04</accession>
<protein>
    <submittedName>
        <fullName evidence="1">Uncharacterized protein</fullName>
    </submittedName>
</protein>
<keyword evidence="2" id="KW-1185">Reference proteome</keyword>
<gene>
    <name evidence="1" type="ORF">GBAG_0496</name>
</gene>
<dbReference type="RefSeq" id="WP_034493198.1">
    <property type="nucleotide sequence ID" value="NZ_JMPI01000013.1"/>
</dbReference>
<name>A0A085GK04_9ENTR</name>
<comment type="caution">
    <text evidence="1">The sequence shown here is derived from an EMBL/GenBank/DDBJ whole genome shotgun (WGS) entry which is preliminary data.</text>
</comment>